<dbReference type="EMBL" id="CAJVPT010042811">
    <property type="protein sequence ID" value="CAG8730901.1"/>
    <property type="molecule type" value="Genomic_DNA"/>
</dbReference>
<name>A0ACA9Q089_9GLOM</name>
<keyword evidence="2" id="KW-1185">Reference proteome</keyword>
<proteinExistence type="predicted"/>
<evidence type="ECO:0000313" key="2">
    <source>
        <dbReference type="Proteomes" id="UP000789525"/>
    </source>
</evidence>
<reference evidence="1" key="1">
    <citation type="submission" date="2021-06" db="EMBL/GenBank/DDBJ databases">
        <authorList>
            <person name="Kallberg Y."/>
            <person name="Tangrot J."/>
            <person name="Rosling A."/>
        </authorList>
    </citation>
    <scope>NUCLEOTIDE SEQUENCE</scope>
    <source>
        <strain evidence="1">CL356</strain>
    </source>
</reference>
<sequence length="150" mass="17232">NYAATTKPLPSHLLTNTGMFVAHPSADLYRRIKKLLDTSPLIPGWKLVDQDLIGVFFGGGGVEDPADWGALSKEELGDRWVPLPYYYNALKTLRDDKPWKERPPKSREVEYNETHRWWWEEYDRLVDTMTKKGMGEDLKLIESHVAAGES</sequence>
<dbReference type="Proteomes" id="UP000789525">
    <property type="component" value="Unassembled WGS sequence"/>
</dbReference>
<protein>
    <submittedName>
        <fullName evidence="1">17334_t:CDS:1</fullName>
    </submittedName>
</protein>
<feature type="non-terminal residue" evidence="1">
    <location>
        <position position="1"/>
    </location>
</feature>
<evidence type="ECO:0000313" key="1">
    <source>
        <dbReference type="EMBL" id="CAG8730901.1"/>
    </source>
</evidence>
<comment type="caution">
    <text evidence="1">The sequence shown here is derived from an EMBL/GenBank/DDBJ whole genome shotgun (WGS) entry which is preliminary data.</text>
</comment>
<organism evidence="1 2">
    <name type="scientific">Acaulospora colombiana</name>
    <dbReference type="NCBI Taxonomy" id="27376"/>
    <lineage>
        <taxon>Eukaryota</taxon>
        <taxon>Fungi</taxon>
        <taxon>Fungi incertae sedis</taxon>
        <taxon>Mucoromycota</taxon>
        <taxon>Glomeromycotina</taxon>
        <taxon>Glomeromycetes</taxon>
        <taxon>Diversisporales</taxon>
        <taxon>Acaulosporaceae</taxon>
        <taxon>Acaulospora</taxon>
    </lineage>
</organism>
<accession>A0ACA9Q089</accession>
<gene>
    <name evidence="1" type="ORF">ACOLOM_LOCUS11629</name>
</gene>